<gene>
    <name evidence="3" type="ORF">GCM10008111_10550</name>
</gene>
<evidence type="ECO:0000313" key="4">
    <source>
        <dbReference type="Proteomes" id="UP000634667"/>
    </source>
</evidence>
<keyword evidence="4" id="KW-1185">Reference proteome</keyword>
<evidence type="ECO:0000313" key="3">
    <source>
        <dbReference type="EMBL" id="GGW56268.1"/>
    </source>
</evidence>
<proteinExistence type="predicted"/>
<sequence length="188" mass="21448">MKTLINLILLVVVIVVVILLIKKPDFLINPEKTNAAAEGFSRFYANFRSSVQQGGSKSNNIVNLRDTSEELIIMLRRREQQVSPANPAWRGEVVRRRFQEGVTLKTALEEYAQQEQMQLFWTLPRDYVIKQFFETNGTLLDSLQQMAITVAPDFTKPVKGFFCPKSRALVITDLDDPFLKQHCLVTGS</sequence>
<keyword evidence="1" id="KW-0472">Membrane</keyword>
<dbReference type="RefSeq" id="WP_189481218.1">
    <property type="nucleotide sequence ID" value="NZ_BMYR01000003.1"/>
</dbReference>
<dbReference type="Proteomes" id="UP000634667">
    <property type="component" value="Unassembled WGS sequence"/>
</dbReference>
<dbReference type="Pfam" id="PF10671">
    <property type="entry name" value="TcpQ"/>
    <property type="match status" value="1"/>
</dbReference>
<feature type="domain" description="Toxin co-regulated pilus biosynthesis protein Q C-terminal" evidence="2">
    <location>
        <begin position="98"/>
        <end position="173"/>
    </location>
</feature>
<keyword evidence="1" id="KW-0812">Transmembrane</keyword>
<reference evidence="4" key="1">
    <citation type="journal article" date="2019" name="Int. J. Syst. Evol. Microbiol.">
        <title>The Global Catalogue of Microorganisms (GCM) 10K type strain sequencing project: providing services to taxonomists for standard genome sequencing and annotation.</title>
        <authorList>
            <consortium name="The Broad Institute Genomics Platform"/>
            <consortium name="The Broad Institute Genome Sequencing Center for Infectious Disease"/>
            <person name="Wu L."/>
            <person name="Ma J."/>
        </authorList>
    </citation>
    <scope>NUCLEOTIDE SEQUENCE [LARGE SCALE GENOMIC DNA]</scope>
    <source>
        <strain evidence="4">KCTC 23723</strain>
    </source>
</reference>
<feature type="transmembrane region" description="Helical" evidence="1">
    <location>
        <begin position="6"/>
        <end position="22"/>
    </location>
</feature>
<organism evidence="3 4">
    <name type="scientific">Alishewanella tabrizica</name>
    <dbReference type="NCBI Taxonomy" id="671278"/>
    <lineage>
        <taxon>Bacteria</taxon>
        <taxon>Pseudomonadati</taxon>
        <taxon>Pseudomonadota</taxon>
        <taxon>Gammaproteobacteria</taxon>
        <taxon>Alteromonadales</taxon>
        <taxon>Alteromonadaceae</taxon>
        <taxon>Alishewanella</taxon>
    </lineage>
</organism>
<evidence type="ECO:0000256" key="1">
    <source>
        <dbReference type="SAM" id="Phobius"/>
    </source>
</evidence>
<dbReference type="InterPro" id="IPR018927">
    <property type="entry name" value="Pilus_synth_Q_C"/>
</dbReference>
<keyword evidence="1" id="KW-1133">Transmembrane helix</keyword>
<accession>A0ABQ2WKD3</accession>
<evidence type="ECO:0000259" key="2">
    <source>
        <dbReference type="Pfam" id="PF10671"/>
    </source>
</evidence>
<name>A0ABQ2WKD3_9ALTE</name>
<comment type="caution">
    <text evidence="3">The sequence shown here is derived from an EMBL/GenBank/DDBJ whole genome shotgun (WGS) entry which is preliminary data.</text>
</comment>
<dbReference type="EMBL" id="BMYR01000003">
    <property type="protein sequence ID" value="GGW56268.1"/>
    <property type="molecule type" value="Genomic_DNA"/>
</dbReference>
<protein>
    <recommendedName>
        <fullName evidence="2">Toxin co-regulated pilus biosynthesis protein Q C-terminal domain-containing protein</fullName>
    </recommendedName>
</protein>